<gene>
    <name evidence="3" type="ORF">ONZ51_g5292</name>
</gene>
<dbReference type="InterPro" id="IPR010730">
    <property type="entry name" value="HET"/>
</dbReference>
<evidence type="ECO:0000256" key="1">
    <source>
        <dbReference type="SAM" id="MobiDB-lite"/>
    </source>
</evidence>
<dbReference type="Proteomes" id="UP001215151">
    <property type="component" value="Unassembled WGS sequence"/>
</dbReference>
<dbReference type="EMBL" id="JAPEVG010000112">
    <property type="protein sequence ID" value="KAJ8482533.1"/>
    <property type="molecule type" value="Genomic_DNA"/>
</dbReference>
<reference evidence="3" key="1">
    <citation type="submission" date="2022-11" db="EMBL/GenBank/DDBJ databases">
        <title>Genome Sequence of Cubamyces cubensis.</title>
        <authorList>
            <person name="Buettner E."/>
        </authorList>
    </citation>
    <scope>NUCLEOTIDE SEQUENCE</scope>
    <source>
        <strain evidence="3">MPL-01</strain>
    </source>
</reference>
<feature type="compositionally biased region" description="Polar residues" evidence="1">
    <location>
        <begin position="13"/>
        <end position="29"/>
    </location>
</feature>
<feature type="domain" description="Heterokaryon incompatibility" evidence="2">
    <location>
        <begin position="307"/>
        <end position="474"/>
    </location>
</feature>
<protein>
    <recommendedName>
        <fullName evidence="2">Heterokaryon incompatibility domain-containing protein</fullName>
    </recommendedName>
</protein>
<accession>A0AAD7TU77</accession>
<sequence length="802" mass="89404">MTPPPDEPPAESTFGSTTASSTMGISETTSLARISSNVDALPTSESTDDSELAPGVLHAAAPTFNIASTTDPSVVEHRTDIASVDVSIRLRLDPPSVPRPNHRISGRPDDVCARCWDGLFAEAFGLRHTDVHDDAASWSGGYQYDVSHDELLTCQTSNCVWYRFLGRNVFSEMLGQFQANAEGRINVTVGIIQSKSETGERNEERETEELAVVVNHSRKFNVSMTADNPIAAWMKKWAGIVRVEPANALAWAGACIEECTLEHSTCKEFSEWARPEASLPTRLIDCSDPLRPRLADTRGWDPMRVQYAALSYVWGGDQPNRTTVDNLSTYLEGIDLTLIPKTIADAIRVAHALGIRYLWADSLCIIQDSREDKHRELRKMRDVYRHAYLTIDAANAHSASEGFLCDSDRVPMHTSDWLPFAWSSRHEGHPARLADLLDIGREAELSSYKGFSGAGMLAVQTHGSTGLRAWCLQETLMSGRCVRFSSEALQFKCRHFHQLRKSDTAYDAILGTITAPNVLFQPSTAPSLGSADWLTIHAAWANVVLEYSWRFLSYPEDKLVACAGLAEAFGSALGPRTEYLAGLWRDGLLLYLLWFVDKETEVTRMVRDQRDTRAPSWSWAAIGRRVLFRLYWNLRTLAATFQCLEELAEIVECSVTLEDPGLPFGRVINGHLILRAPLLGPCDVRALRSQLGRDLRMDGHGQEDEKPVDDRVWLVPLIYKPDSENMHWAIHCLVIHSYAGQADTTSTKSATEDYRGIFERAGCCDFGGWQGARQETISPLVNSLESRIDKQWAFPRATIKLV</sequence>
<evidence type="ECO:0000313" key="3">
    <source>
        <dbReference type="EMBL" id="KAJ8482533.1"/>
    </source>
</evidence>
<evidence type="ECO:0000313" key="4">
    <source>
        <dbReference type="Proteomes" id="UP001215151"/>
    </source>
</evidence>
<proteinExistence type="predicted"/>
<keyword evidence="4" id="KW-1185">Reference proteome</keyword>
<organism evidence="3 4">
    <name type="scientific">Trametes cubensis</name>
    <dbReference type="NCBI Taxonomy" id="1111947"/>
    <lineage>
        <taxon>Eukaryota</taxon>
        <taxon>Fungi</taxon>
        <taxon>Dikarya</taxon>
        <taxon>Basidiomycota</taxon>
        <taxon>Agaricomycotina</taxon>
        <taxon>Agaricomycetes</taxon>
        <taxon>Polyporales</taxon>
        <taxon>Polyporaceae</taxon>
        <taxon>Trametes</taxon>
    </lineage>
</organism>
<dbReference type="Pfam" id="PF06985">
    <property type="entry name" value="HET"/>
    <property type="match status" value="1"/>
</dbReference>
<dbReference type="PANTHER" id="PTHR33112">
    <property type="entry name" value="DOMAIN PROTEIN, PUTATIVE-RELATED"/>
    <property type="match status" value="1"/>
</dbReference>
<comment type="caution">
    <text evidence="3">The sequence shown here is derived from an EMBL/GenBank/DDBJ whole genome shotgun (WGS) entry which is preliminary data.</text>
</comment>
<name>A0AAD7TU77_9APHY</name>
<evidence type="ECO:0000259" key="2">
    <source>
        <dbReference type="Pfam" id="PF06985"/>
    </source>
</evidence>
<dbReference type="AlphaFoldDB" id="A0AAD7TU77"/>
<feature type="region of interest" description="Disordered" evidence="1">
    <location>
        <begin position="1"/>
        <end position="29"/>
    </location>
</feature>
<dbReference type="PANTHER" id="PTHR33112:SF9">
    <property type="entry name" value="HETEROKARYON INCOMPATIBILITY DOMAIN-CONTAINING PROTEIN"/>
    <property type="match status" value="1"/>
</dbReference>